<dbReference type="Proteomes" id="UP000222310">
    <property type="component" value="Unassembled WGS sequence"/>
</dbReference>
<name>A0A9Q5Z5U6_NOSLI</name>
<protein>
    <submittedName>
        <fullName evidence="1">Uncharacterized protein</fullName>
    </submittedName>
</protein>
<evidence type="ECO:0000313" key="1">
    <source>
        <dbReference type="EMBL" id="PHJ95075.1"/>
    </source>
</evidence>
<evidence type="ECO:0000313" key="2">
    <source>
        <dbReference type="Proteomes" id="UP000222310"/>
    </source>
</evidence>
<proteinExistence type="predicted"/>
<dbReference type="AlphaFoldDB" id="A0A9Q5Z5U6"/>
<gene>
    <name evidence="1" type="ORF">VF08_32690</name>
</gene>
<comment type="caution">
    <text evidence="1">The sequence shown here is derived from an EMBL/GenBank/DDBJ whole genome shotgun (WGS) entry which is preliminary data.</text>
</comment>
<dbReference type="EMBL" id="LAHD01000151">
    <property type="protein sequence ID" value="PHJ95075.1"/>
    <property type="molecule type" value="Genomic_DNA"/>
</dbReference>
<organism evidence="1 2">
    <name type="scientific">Nostoc linckia z8</name>
    <dbReference type="NCBI Taxonomy" id="1628746"/>
    <lineage>
        <taxon>Bacteria</taxon>
        <taxon>Bacillati</taxon>
        <taxon>Cyanobacteriota</taxon>
        <taxon>Cyanophyceae</taxon>
        <taxon>Nostocales</taxon>
        <taxon>Nostocaceae</taxon>
        <taxon>Nostoc</taxon>
    </lineage>
</organism>
<sequence>MTLSIDKPRTNEVTFEDYFKAYIEQEQANNRMLEECILKQQHEFTSLYNFNQKLEQSLLNLPELVVTKTLRSNAKQLEDFENRNTEALRQVIATCREITTSIKAIQESHLKLSDLVSAIALNQSDNIESSNKRLDLMEKALLTILDSKPKK</sequence>
<reference evidence="1 2" key="1">
    <citation type="submission" date="2015-02" db="EMBL/GenBank/DDBJ databases">
        <title>Nostoc linckia genome annotation.</title>
        <authorList>
            <person name="Zhou Z."/>
        </authorList>
    </citation>
    <scope>NUCLEOTIDE SEQUENCE [LARGE SCALE GENOMIC DNA]</scope>
    <source>
        <strain evidence="2">z8</strain>
    </source>
</reference>
<accession>A0A9Q5Z5U6</accession>